<feature type="domain" description="FH2" evidence="4">
    <location>
        <begin position="1"/>
        <end position="294"/>
    </location>
</feature>
<reference evidence="5" key="1">
    <citation type="submission" date="2020-06" db="EMBL/GenBank/DDBJ databases">
        <authorList>
            <person name="Li T."/>
            <person name="Hu X."/>
            <person name="Zhang T."/>
            <person name="Song X."/>
            <person name="Zhang H."/>
            <person name="Dai N."/>
            <person name="Sheng W."/>
            <person name="Hou X."/>
            <person name="Wei L."/>
        </authorList>
    </citation>
    <scope>NUCLEOTIDE SEQUENCE</scope>
    <source>
        <strain evidence="5">G01</strain>
        <tissue evidence="5">Leaf</tissue>
    </source>
</reference>
<accession>A0AAW2IML5</accession>
<reference evidence="5" key="2">
    <citation type="journal article" date="2024" name="Plant">
        <title>Genomic evolution and insights into agronomic trait innovations of Sesamum species.</title>
        <authorList>
            <person name="Miao H."/>
            <person name="Wang L."/>
            <person name="Qu L."/>
            <person name="Liu H."/>
            <person name="Sun Y."/>
            <person name="Le M."/>
            <person name="Wang Q."/>
            <person name="Wei S."/>
            <person name="Zheng Y."/>
            <person name="Lin W."/>
            <person name="Duan Y."/>
            <person name="Cao H."/>
            <person name="Xiong S."/>
            <person name="Wang X."/>
            <person name="Wei L."/>
            <person name="Li C."/>
            <person name="Ma Q."/>
            <person name="Ju M."/>
            <person name="Zhao R."/>
            <person name="Li G."/>
            <person name="Mu C."/>
            <person name="Tian Q."/>
            <person name="Mei H."/>
            <person name="Zhang T."/>
            <person name="Gao T."/>
            <person name="Zhang H."/>
        </authorList>
    </citation>
    <scope>NUCLEOTIDE SEQUENCE</scope>
    <source>
        <strain evidence="5">G01</strain>
    </source>
</reference>
<dbReference type="Pfam" id="PF02181">
    <property type="entry name" value="FH2"/>
    <property type="match status" value="1"/>
</dbReference>
<name>A0AAW2IML5_9LAMI</name>
<evidence type="ECO:0000256" key="3">
    <source>
        <dbReference type="SAM" id="MobiDB-lite"/>
    </source>
</evidence>
<feature type="compositionally biased region" description="Acidic residues" evidence="3">
    <location>
        <begin position="323"/>
        <end position="333"/>
    </location>
</feature>
<evidence type="ECO:0000256" key="2">
    <source>
        <dbReference type="RuleBase" id="RU361260"/>
    </source>
</evidence>
<dbReference type="InterPro" id="IPR027643">
    <property type="entry name" value="Formin-like_plant"/>
</dbReference>
<dbReference type="GO" id="GO:0051015">
    <property type="term" value="F:actin filament binding"/>
    <property type="evidence" value="ECO:0007669"/>
    <property type="project" value="InterPro"/>
</dbReference>
<dbReference type="SMART" id="SM00498">
    <property type="entry name" value="FH2"/>
    <property type="match status" value="1"/>
</dbReference>
<evidence type="ECO:0000256" key="1">
    <source>
        <dbReference type="ARBA" id="ARBA00025793"/>
    </source>
</evidence>
<dbReference type="GO" id="GO:0045010">
    <property type="term" value="P:actin nucleation"/>
    <property type="evidence" value="ECO:0007669"/>
    <property type="project" value="InterPro"/>
</dbReference>
<organism evidence="5">
    <name type="scientific">Sesamum angustifolium</name>
    <dbReference type="NCBI Taxonomy" id="2727405"/>
    <lineage>
        <taxon>Eukaryota</taxon>
        <taxon>Viridiplantae</taxon>
        <taxon>Streptophyta</taxon>
        <taxon>Embryophyta</taxon>
        <taxon>Tracheophyta</taxon>
        <taxon>Spermatophyta</taxon>
        <taxon>Magnoliopsida</taxon>
        <taxon>eudicotyledons</taxon>
        <taxon>Gunneridae</taxon>
        <taxon>Pentapetalae</taxon>
        <taxon>asterids</taxon>
        <taxon>lamiids</taxon>
        <taxon>Lamiales</taxon>
        <taxon>Pedaliaceae</taxon>
        <taxon>Sesamum</taxon>
    </lineage>
</organism>
<dbReference type="PROSITE" id="PS51444">
    <property type="entry name" value="FH2"/>
    <property type="match status" value="1"/>
</dbReference>
<dbReference type="AlphaFoldDB" id="A0AAW2IML5"/>
<comment type="similarity">
    <text evidence="1">Belongs to the formin-like family. Class-I subfamily.</text>
</comment>
<comment type="caution">
    <text evidence="5">The sequence shown here is derived from an EMBL/GenBank/DDBJ whole genome shotgun (WGS) entry which is preliminary data.</text>
</comment>
<dbReference type="SUPFAM" id="SSF101447">
    <property type="entry name" value="Formin homology 2 domain (FH2 domain)"/>
    <property type="match status" value="1"/>
</dbReference>
<dbReference type="PANTHER" id="PTHR23213:SF391">
    <property type="entry name" value="FORMIN-LIKE PROTEIN"/>
    <property type="match status" value="1"/>
</dbReference>
<gene>
    <name evidence="5" type="ORF">Sangu_2911600</name>
</gene>
<proteinExistence type="inferred from homology"/>
<dbReference type="EMBL" id="JACGWK010001753">
    <property type="protein sequence ID" value="KAL0283087.1"/>
    <property type="molecule type" value="Genomic_DNA"/>
</dbReference>
<dbReference type="PANTHER" id="PTHR23213">
    <property type="entry name" value="FORMIN-RELATED"/>
    <property type="match status" value="1"/>
</dbReference>
<protein>
    <recommendedName>
        <fullName evidence="2">Formin-like protein</fullName>
    </recommendedName>
</protein>
<dbReference type="InterPro" id="IPR015425">
    <property type="entry name" value="FH2_Formin"/>
</dbReference>
<dbReference type="InterPro" id="IPR042201">
    <property type="entry name" value="FH2_Formin_sf"/>
</dbReference>
<evidence type="ECO:0000259" key="4">
    <source>
        <dbReference type="PROSITE" id="PS51444"/>
    </source>
</evidence>
<feature type="region of interest" description="Disordered" evidence="3">
    <location>
        <begin position="278"/>
        <end position="333"/>
    </location>
</feature>
<sequence>MAPTTDEELKLRLYTGDLALLGPAERFLKVLVEIPFAFKRLEALLFVSTFQEDFSSLKEALATLEVASTELKNSRLFLKLLEAVLKTGNRMNDGTYRGGAMAFKLDTLLKLSDVKGTDGKTTLLHFVIHEIIKSEGLRAARRLKESRSMSSAKTEDFAEDASHELEEYHRSLGLQVVSGLSSELANVRKAAIFDNENLSEAVYRGESEFHGNLSGFIHQSESDMIWLAEEEKRIMALVKKTGDYFHGKAGKDEGLHVFAIVRDFLLMLDKVCKDVKSSSALPSKTPRKETVASSPSPPSQESQPESSLDMHRQLFPSMREQQMDDDFSSDDES</sequence>
<dbReference type="Gene3D" id="1.20.58.2220">
    <property type="entry name" value="Formin, FH2 domain"/>
    <property type="match status" value="1"/>
</dbReference>
<evidence type="ECO:0000313" key="5">
    <source>
        <dbReference type="EMBL" id="KAL0283087.1"/>
    </source>
</evidence>